<feature type="region of interest" description="Disordered" evidence="8">
    <location>
        <begin position="99"/>
        <end position="123"/>
    </location>
</feature>
<dbReference type="GO" id="GO:0016168">
    <property type="term" value="F:chlorophyll binding"/>
    <property type="evidence" value="ECO:0007669"/>
    <property type="project" value="UniProtKB-KW"/>
</dbReference>
<gene>
    <name evidence="10" type="primary">LHC52</name>
    <name evidence="10" type="ORF">AURANDRAFT_77840</name>
</gene>
<feature type="binding site" evidence="7">
    <location>
        <position position="326"/>
    </location>
    <ligand>
        <name>chlorophyll a</name>
        <dbReference type="ChEBI" id="CHEBI:58416"/>
        <label>1</label>
    </ligand>
</feature>
<dbReference type="GeneID" id="20229048"/>
<evidence type="ECO:0000256" key="8">
    <source>
        <dbReference type="SAM" id="MobiDB-lite"/>
    </source>
</evidence>
<name>F0YKF3_AURAN</name>
<dbReference type="InterPro" id="IPR022796">
    <property type="entry name" value="Chloroa_b-bind"/>
</dbReference>
<evidence type="ECO:0000256" key="4">
    <source>
        <dbReference type="ARBA" id="ARBA00022528"/>
    </source>
</evidence>
<comment type="similarity">
    <text evidence="3">Belongs to the fucoxanthin chlorophyll protein family.</text>
</comment>
<organism evidence="11">
    <name type="scientific">Aureococcus anophagefferens</name>
    <name type="common">Harmful bloom alga</name>
    <dbReference type="NCBI Taxonomy" id="44056"/>
    <lineage>
        <taxon>Eukaryota</taxon>
        <taxon>Sar</taxon>
        <taxon>Stramenopiles</taxon>
        <taxon>Ochrophyta</taxon>
        <taxon>Pelagophyceae</taxon>
        <taxon>Pelagomonadales</taxon>
        <taxon>Pelagomonadaceae</taxon>
        <taxon>Aureococcus</taxon>
    </lineage>
</organism>
<dbReference type="AlphaFoldDB" id="F0YKF3"/>
<dbReference type="Pfam" id="PF00504">
    <property type="entry name" value="Chloroa_b-bind"/>
    <property type="match status" value="2"/>
</dbReference>
<proteinExistence type="inferred from homology"/>
<evidence type="ECO:0000256" key="9">
    <source>
        <dbReference type="SAM" id="SignalP"/>
    </source>
</evidence>
<feature type="binding site" evidence="7">
    <location>
        <position position="196"/>
    </location>
    <ligand>
        <name>chlorophyll a</name>
        <dbReference type="ChEBI" id="CHEBI:58416"/>
        <label>1</label>
    </ligand>
</feature>
<feature type="signal peptide" evidence="9">
    <location>
        <begin position="1"/>
        <end position="17"/>
    </location>
</feature>
<keyword evidence="7" id="KW-0157">Chromophore</keyword>
<evidence type="ECO:0000256" key="1">
    <source>
        <dbReference type="ARBA" id="ARBA00004022"/>
    </source>
</evidence>
<keyword evidence="5" id="KW-0602">Photosynthesis</keyword>
<keyword evidence="4" id="KW-0150">Chloroplast</keyword>
<dbReference type="SUPFAM" id="SSF103511">
    <property type="entry name" value="Chlorophyll a-b binding protein"/>
    <property type="match status" value="2"/>
</dbReference>
<keyword evidence="9" id="KW-0732">Signal</keyword>
<reference evidence="10 11" key="1">
    <citation type="journal article" date="2011" name="Proc. Natl. Acad. Sci. U.S.A.">
        <title>Niche of harmful alga Aureococcus anophagefferens revealed through ecogenomics.</title>
        <authorList>
            <person name="Gobler C.J."/>
            <person name="Berry D.L."/>
            <person name="Dyhrman S.T."/>
            <person name="Wilhelm S.W."/>
            <person name="Salamov A."/>
            <person name="Lobanov A.V."/>
            <person name="Zhang Y."/>
            <person name="Collier J.L."/>
            <person name="Wurch L.L."/>
            <person name="Kustka A.B."/>
            <person name="Dill B.D."/>
            <person name="Shah M."/>
            <person name="VerBerkmoes N.C."/>
            <person name="Kuo A."/>
            <person name="Terry A."/>
            <person name="Pangilinan J."/>
            <person name="Lindquist E.A."/>
            <person name="Lucas S."/>
            <person name="Paulsen I.T."/>
            <person name="Hattenrath-Lehmann T.K."/>
            <person name="Talmage S.C."/>
            <person name="Walker E.A."/>
            <person name="Koch F."/>
            <person name="Burson A.M."/>
            <person name="Marcoval M.A."/>
            <person name="Tang Y.Z."/>
            <person name="Lecleir G.R."/>
            <person name="Coyne K.J."/>
            <person name="Berg G.M."/>
            <person name="Bertrand E.M."/>
            <person name="Saito M.A."/>
            <person name="Gladyshev V.N."/>
            <person name="Grigoriev I.V."/>
        </authorList>
    </citation>
    <scope>NUCLEOTIDE SEQUENCE [LARGE SCALE GENOMIC DNA]</scope>
    <source>
        <strain evidence="11">CCMP 1984</strain>
    </source>
</reference>
<keyword evidence="6" id="KW-0934">Plastid</keyword>
<feature type="binding site" description="axial binding residue" evidence="7">
    <location>
        <position position="198"/>
    </location>
    <ligand>
        <name>chlorophyll b</name>
        <dbReference type="ChEBI" id="CHEBI:61721"/>
        <label>1</label>
    </ligand>
    <ligandPart>
        <name>Mg</name>
        <dbReference type="ChEBI" id="CHEBI:25107"/>
    </ligandPart>
</feature>
<dbReference type="GO" id="GO:0009507">
    <property type="term" value="C:chloroplast"/>
    <property type="evidence" value="ECO:0007669"/>
    <property type="project" value="UniProtKB-SubCell"/>
</dbReference>
<accession>F0YKF3</accession>
<feature type="binding site" evidence="7">
    <location>
        <position position="193"/>
    </location>
    <ligand>
        <name>chlorophyll a</name>
        <dbReference type="ChEBI" id="CHEBI:58416"/>
        <label>1</label>
    </ligand>
</feature>
<dbReference type="InterPro" id="IPR001344">
    <property type="entry name" value="Chloro_AB-bd_pln"/>
</dbReference>
<feature type="binding site" description="axial binding residue" evidence="7">
    <location>
        <position position="284"/>
    </location>
    <ligand>
        <name>chlorophyll b</name>
        <dbReference type="ChEBI" id="CHEBI:61721"/>
        <label>1</label>
    </ligand>
    <ligandPart>
        <name>Mg</name>
        <dbReference type="ChEBI" id="CHEBI:25107"/>
    </ligandPart>
</feature>
<keyword evidence="7" id="KW-0148">Chlorophyll</keyword>
<evidence type="ECO:0000313" key="11">
    <source>
        <dbReference type="Proteomes" id="UP000002729"/>
    </source>
</evidence>
<evidence type="ECO:0000256" key="2">
    <source>
        <dbReference type="ARBA" id="ARBA00004229"/>
    </source>
</evidence>
<feature type="binding site" evidence="7">
    <location>
        <position position="321"/>
    </location>
    <ligand>
        <name>chlorophyll a</name>
        <dbReference type="ChEBI" id="CHEBI:58416"/>
        <label>1</label>
    </ligand>
</feature>
<dbReference type="EMBL" id="GL833152">
    <property type="protein sequence ID" value="EGB04409.1"/>
    <property type="molecule type" value="Genomic_DNA"/>
</dbReference>
<evidence type="ECO:0000313" key="10">
    <source>
        <dbReference type="EMBL" id="EGB04409.1"/>
    </source>
</evidence>
<dbReference type="GO" id="GO:0009765">
    <property type="term" value="P:photosynthesis, light harvesting"/>
    <property type="evidence" value="ECO:0007669"/>
    <property type="project" value="InterPro"/>
</dbReference>
<dbReference type="RefSeq" id="XP_009040966.1">
    <property type="nucleotide sequence ID" value="XM_009042718.1"/>
</dbReference>
<dbReference type="InParanoid" id="F0YKF3"/>
<keyword evidence="11" id="KW-1185">Reference proteome</keyword>
<dbReference type="Gene3D" id="1.10.3460.10">
    <property type="entry name" value="Chlorophyll a/b binding protein domain"/>
    <property type="match status" value="1"/>
</dbReference>
<evidence type="ECO:0000256" key="6">
    <source>
        <dbReference type="ARBA" id="ARBA00022640"/>
    </source>
</evidence>
<evidence type="ECO:0000256" key="3">
    <source>
        <dbReference type="ARBA" id="ARBA00005933"/>
    </source>
</evidence>
<dbReference type="OMA" id="WAFVEPL"/>
<evidence type="ECO:0000256" key="7">
    <source>
        <dbReference type="PIRSR" id="PIRSR601344-1"/>
    </source>
</evidence>
<dbReference type="PANTHER" id="PTHR21649">
    <property type="entry name" value="CHLOROPHYLL A/B BINDING PROTEIN"/>
    <property type="match status" value="1"/>
</dbReference>
<dbReference type="KEGG" id="aaf:AURANDRAFT_77840"/>
<comment type="function">
    <text evidence="1">The light-harvesting complex (LHC) functions as a light receptor, it captures and delivers excitation energy to photosystems with which it is closely associated. Energy is transferred from the carotenoid and chlorophyll C (or B) to chlorophyll A and the photosynthetic reaction centers where it is used to synthesize ATP and reducing power.</text>
</comment>
<evidence type="ECO:0000256" key="5">
    <source>
        <dbReference type="ARBA" id="ARBA00022531"/>
    </source>
</evidence>
<comment type="subcellular location">
    <subcellularLocation>
        <location evidence="2">Plastid</location>
        <location evidence="2">Chloroplast</location>
    </subcellularLocation>
</comment>
<sequence length="359" mass="37558">MSKAIVVALAMLASASALQAPKTLRASANGPRFTTAVPAETDVAVAVEKPEAEAAVVVGEAPTAAAWRAACDADGVMSYADFGVKLAAGVEAPAPAAEEPAAAAPNAPEPAAPAAAAAPAAEEEASVPARLPGDLVFKRFADQEYSQLSEAFGVLPVLARPKILDGSHAGDYGFDPAGFCTTNEELYNQMEAEVRHCRLAMLCAAGWPMAELKGPDFFDGALLADGGRAPTVLNGGLLEGFPPLNALAVLAFFAAFGARELEVIGTLKSQTLYGGVHKKDMEALEGEWPWGVAGDEDFDPLGLYGLLGKDAVGRFCMRELELNHGRVAMLAVLSYVAIEATFHIPVVQLTPFLFGKWFW</sequence>
<protein>
    <submittedName>
        <fullName evidence="10">Putative plastid light harvesting protein isoform 52</fullName>
    </submittedName>
</protein>
<feature type="chain" id="PRO_5003263101" evidence="9">
    <location>
        <begin position="18"/>
        <end position="359"/>
    </location>
</feature>
<dbReference type="Proteomes" id="UP000002729">
    <property type="component" value="Unassembled WGS sequence"/>
</dbReference>
<dbReference type="GO" id="GO:0016020">
    <property type="term" value="C:membrane"/>
    <property type="evidence" value="ECO:0007669"/>
    <property type="project" value="InterPro"/>
</dbReference>
<dbReference type="OrthoDB" id="423598at2759"/>